<dbReference type="InterPro" id="IPR001610">
    <property type="entry name" value="PAC"/>
</dbReference>
<dbReference type="NCBIfam" id="TIGR00254">
    <property type="entry name" value="GGDEF"/>
    <property type="match status" value="1"/>
</dbReference>
<dbReference type="PROSITE" id="PS50112">
    <property type="entry name" value="PAS"/>
    <property type="match status" value="3"/>
</dbReference>
<dbReference type="SUPFAM" id="SSF141868">
    <property type="entry name" value="EAL domain-like"/>
    <property type="match status" value="1"/>
</dbReference>
<dbReference type="Pfam" id="PF08448">
    <property type="entry name" value="PAS_4"/>
    <property type="match status" value="1"/>
</dbReference>
<comment type="caution">
    <text evidence="6">The sequence shown here is derived from an EMBL/GenBank/DDBJ whole genome shotgun (WGS) entry which is preliminary data.</text>
</comment>
<dbReference type="Pfam" id="PF00990">
    <property type="entry name" value="GGDEF"/>
    <property type="match status" value="1"/>
</dbReference>
<dbReference type="Gene3D" id="3.30.450.20">
    <property type="entry name" value="PAS domain"/>
    <property type="match status" value="3"/>
</dbReference>
<dbReference type="NCBIfam" id="TIGR00229">
    <property type="entry name" value="sensory_box"/>
    <property type="match status" value="3"/>
</dbReference>
<dbReference type="SMART" id="SM00052">
    <property type="entry name" value="EAL"/>
    <property type="match status" value="1"/>
</dbReference>
<dbReference type="InterPro" id="IPR025991">
    <property type="entry name" value="Chemoreceptor_zinc-bind_dom"/>
</dbReference>
<dbReference type="Proteomes" id="UP000640333">
    <property type="component" value="Unassembled WGS sequence"/>
</dbReference>
<dbReference type="SMART" id="SM00267">
    <property type="entry name" value="GGDEF"/>
    <property type="match status" value="1"/>
</dbReference>
<dbReference type="PROSITE" id="PS50883">
    <property type="entry name" value="EAL"/>
    <property type="match status" value="1"/>
</dbReference>
<feature type="domain" description="PAS" evidence="2">
    <location>
        <begin position="289"/>
        <end position="342"/>
    </location>
</feature>
<protein>
    <submittedName>
        <fullName evidence="6">EAL domain-containing protein</fullName>
    </submittedName>
</protein>
<dbReference type="InterPro" id="IPR000160">
    <property type="entry name" value="GGDEF_dom"/>
</dbReference>
<dbReference type="PANTHER" id="PTHR44757:SF2">
    <property type="entry name" value="BIOFILM ARCHITECTURE MAINTENANCE PROTEIN MBAA"/>
    <property type="match status" value="1"/>
</dbReference>
<accession>A0A8J7FWS2</accession>
<dbReference type="InterPro" id="IPR000014">
    <property type="entry name" value="PAS"/>
</dbReference>
<dbReference type="SUPFAM" id="SSF55785">
    <property type="entry name" value="PYP-like sensor domain (PAS domain)"/>
    <property type="match status" value="3"/>
</dbReference>
<comment type="cofactor">
    <cofactor evidence="1">
        <name>Mg(2+)</name>
        <dbReference type="ChEBI" id="CHEBI:18420"/>
    </cofactor>
</comment>
<sequence>MSSDPIFPFLPPWRKTLPWASNDQPLSVVIKQLGGCDDAVCMIGHPSAADVPAGYLTMKRVMQLLASGVSTHTLLDTLSIPAVLTSTQERFLAEAEARFSTHDDSHVVVMNAQRQTYLIDPKTLLESQASIVPLTPFGNTQGEPRPDVFRSLLDSLPDQVWLKDVQGRYLSCNRQFEHIAGCSEQELIGKNDYDLFPREDADYFRHNDALTVQKDAACKNEEVLRHADGSYEGHYEVIKTPMKDDAQNLIGILGIARDISHRRFAEKELQAERDLFTDGPVAVLIWRPEEGWRVSYASANISTVFGFGPEEMMAGDFRYSDCVHPDDAERVGEEVSRFFEEGRTSWEQRYRIVRKNGSVAWLYDYTVAEWNDKGKVEVLRGYVLDETNRVESEARLRLSATVFDNAHEGIMVTDAAQRILDVNPTFTEITGYSRDDVLGERPSVLKSERQSDDFYSAMWRVLDTQGYWRGELFNRRKNGTLFTALTTISAIHDTQGVLTHYVSVFSDITQMKTHQERLEMLAHYDSLTRLPNRVLLADRMKQMLSSAQGMQGYIAVCYIDLDGFKQINDQYGHDVGDQLLVEVAQRLQSSLRGHDTVARLGGDEFVLLLSELESVHTCELTAERVLSLITRPIHVGGVELQVSASMGITLYPDDGADADLLLRHADQAMYQAKMTGRNRYQLYDLDHDQRAVYRREAIADIRRALHQEEFVLYFQPQVDLIQQKVQGFEMLIRWQHPQKGLLVPAHFLPLINGHPVEIELDHWVLQQAFARLQAWQQQGYALRLSVNLSGATLLADDFMPRLQSYIHAYPRMSPGLLEIEVLETSALEDITHAGEIFEACQDLGFRIALDDFGTGYSSLTYFRRLPAETLKIDQSFIFDMLTDKEDLAIVESVIGLAQAFNRQLVAEGVESAEHGQLLVQMGCTVVQGYGIARPMPVEQALDWADSWRPSQDWVMETGYHSPEQRALLLASREHQYWLDELLLRLNGTPPESASRPDDYHSCRFGRWYYGLGGVQLGHRAEFREIEPVHKQLHQLADHLVRGLDHLNEGERLRGRQQLIELSHSLQQQIQNLQRILVAEKVVKPIPVTH</sequence>
<dbReference type="InterPro" id="IPR001633">
    <property type="entry name" value="EAL_dom"/>
</dbReference>
<dbReference type="SMART" id="SM00091">
    <property type="entry name" value="PAS"/>
    <property type="match status" value="3"/>
</dbReference>
<dbReference type="FunFam" id="3.30.70.270:FF:000001">
    <property type="entry name" value="Diguanylate cyclase domain protein"/>
    <property type="match status" value="1"/>
</dbReference>
<feature type="domain" description="PAC" evidence="3">
    <location>
        <begin position="346"/>
        <end position="398"/>
    </location>
</feature>
<dbReference type="Pfam" id="PF00563">
    <property type="entry name" value="EAL"/>
    <property type="match status" value="1"/>
</dbReference>
<dbReference type="Gene3D" id="3.20.20.450">
    <property type="entry name" value="EAL domain"/>
    <property type="match status" value="1"/>
</dbReference>
<dbReference type="EMBL" id="JADEYS010000021">
    <property type="protein sequence ID" value="MBE9399030.1"/>
    <property type="molecule type" value="Genomic_DNA"/>
</dbReference>
<dbReference type="Gene3D" id="3.30.70.270">
    <property type="match status" value="1"/>
</dbReference>
<gene>
    <name evidence="6" type="ORF">IOQ59_17360</name>
</gene>
<dbReference type="AlphaFoldDB" id="A0A8J7FWS2"/>
<dbReference type="InterPro" id="IPR035965">
    <property type="entry name" value="PAS-like_dom_sf"/>
</dbReference>
<dbReference type="RefSeq" id="WP_193954724.1">
    <property type="nucleotide sequence ID" value="NZ_JADEYS010000021.1"/>
</dbReference>
<name>A0A8J7FWS2_9GAMM</name>
<keyword evidence="7" id="KW-1185">Reference proteome</keyword>
<feature type="domain" description="GGDEF" evidence="5">
    <location>
        <begin position="552"/>
        <end position="685"/>
    </location>
</feature>
<evidence type="ECO:0000313" key="6">
    <source>
        <dbReference type="EMBL" id="MBE9399030.1"/>
    </source>
</evidence>
<evidence type="ECO:0000259" key="4">
    <source>
        <dbReference type="PROSITE" id="PS50883"/>
    </source>
</evidence>
<dbReference type="InterPro" id="IPR043128">
    <property type="entry name" value="Rev_trsase/Diguanyl_cyclase"/>
</dbReference>
<organism evidence="6 7">
    <name type="scientific">Pontibacterium sinense</name>
    <dbReference type="NCBI Taxonomy" id="2781979"/>
    <lineage>
        <taxon>Bacteria</taxon>
        <taxon>Pseudomonadati</taxon>
        <taxon>Pseudomonadota</taxon>
        <taxon>Gammaproteobacteria</taxon>
        <taxon>Oceanospirillales</taxon>
        <taxon>Oceanospirillaceae</taxon>
        <taxon>Pontibacterium</taxon>
    </lineage>
</organism>
<feature type="domain" description="PAS" evidence="2">
    <location>
        <begin position="395"/>
        <end position="440"/>
    </location>
</feature>
<reference evidence="6" key="1">
    <citation type="submission" date="2020-10" db="EMBL/GenBank/DDBJ databases">
        <title>Bacterium isolated from coastal waters sediment.</title>
        <authorList>
            <person name="Chen R.-J."/>
            <person name="Lu D.-C."/>
            <person name="Zhu K.-L."/>
            <person name="Du Z.-J."/>
        </authorList>
    </citation>
    <scope>NUCLEOTIDE SEQUENCE</scope>
    <source>
        <strain evidence="6">N1Y112</strain>
    </source>
</reference>
<dbReference type="SUPFAM" id="SSF55073">
    <property type="entry name" value="Nucleotide cyclase"/>
    <property type="match status" value="1"/>
</dbReference>
<evidence type="ECO:0000313" key="7">
    <source>
        <dbReference type="Proteomes" id="UP000640333"/>
    </source>
</evidence>
<dbReference type="InterPro" id="IPR013656">
    <property type="entry name" value="PAS_4"/>
</dbReference>
<dbReference type="SMART" id="SM00086">
    <property type="entry name" value="PAC"/>
    <property type="match status" value="3"/>
</dbReference>
<dbReference type="InterPro" id="IPR000700">
    <property type="entry name" value="PAS-assoc_C"/>
</dbReference>
<evidence type="ECO:0000256" key="1">
    <source>
        <dbReference type="ARBA" id="ARBA00001946"/>
    </source>
</evidence>
<dbReference type="Pfam" id="PF13682">
    <property type="entry name" value="CZB"/>
    <property type="match status" value="1"/>
</dbReference>
<dbReference type="CDD" id="cd01949">
    <property type="entry name" value="GGDEF"/>
    <property type="match status" value="1"/>
</dbReference>
<dbReference type="CDD" id="cd00130">
    <property type="entry name" value="PAS"/>
    <property type="match status" value="3"/>
</dbReference>
<dbReference type="InterPro" id="IPR052155">
    <property type="entry name" value="Biofilm_reg_signaling"/>
</dbReference>
<feature type="domain" description="PAC" evidence="3">
    <location>
        <begin position="468"/>
        <end position="520"/>
    </location>
</feature>
<dbReference type="PANTHER" id="PTHR44757">
    <property type="entry name" value="DIGUANYLATE CYCLASE DGCP"/>
    <property type="match status" value="1"/>
</dbReference>
<proteinExistence type="predicted"/>
<dbReference type="PROSITE" id="PS50113">
    <property type="entry name" value="PAC"/>
    <property type="match status" value="3"/>
</dbReference>
<dbReference type="Pfam" id="PF13426">
    <property type="entry name" value="PAS_9"/>
    <property type="match status" value="1"/>
</dbReference>
<evidence type="ECO:0000259" key="5">
    <source>
        <dbReference type="PROSITE" id="PS50887"/>
    </source>
</evidence>
<evidence type="ECO:0000259" key="3">
    <source>
        <dbReference type="PROSITE" id="PS50113"/>
    </source>
</evidence>
<dbReference type="CDD" id="cd01948">
    <property type="entry name" value="EAL"/>
    <property type="match status" value="1"/>
</dbReference>
<evidence type="ECO:0000259" key="2">
    <source>
        <dbReference type="PROSITE" id="PS50112"/>
    </source>
</evidence>
<dbReference type="GO" id="GO:0003824">
    <property type="term" value="F:catalytic activity"/>
    <property type="evidence" value="ECO:0007669"/>
    <property type="project" value="UniProtKB-ARBA"/>
</dbReference>
<dbReference type="InterPro" id="IPR035919">
    <property type="entry name" value="EAL_sf"/>
</dbReference>
<dbReference type="InterPro" id="IPR029787">
    <property type="entry name" value="Nucleotide_cyclase"/>
</dbReference>
<feature type="domain" description="EAL" evidence="4">
    <location>
        <begin position="694"/>
        <end position="948"/>
    </location>
</feature>
<feature type="domain" description="PAC" evidence="3">
    <location>
        <begin position="218"/>
        <end position="271"/>
    </location>
</feature>
<dbReference type="Pfam" id="PF08447">
    <property type="entry name" value="PAS_3"/>
    <property type="match status" value="1"/>
</dbReference>
<feature type="domain" description="PAS" evidence="2">
    <location>
        <begin position="145"/>
        <end position="215"/>
    </location>
</feature>
<dbReference type="InterPro" id="IPR013655">
    <property type="entry name" value="PAS_fold_3"/>
</dbReference>
<dbReference type="Gene3D" id="1.20.120.30">
    <property type="entry name" value="Aspartate receptor, ligand-binding domain"/>
    <property type="match status" value="1"/>
</dbReference>
<dbReference type="PROSITE" id="PS50887">
    <property type="entry name" value="GGDEF"/>
    <property type="match status" value="1"/>
</dbReference>